<dbReference type="RefSeq" id="WP_089322379.1">
    <property type="nucleotide sequence ID" value="NZ_FZOB01000002.1"/>
</dbReference>
<dbReference type="Gene3D" id="1.20.1500.10">
    <property type="entry name" value="YheA/YmcA-like"/>
    <property type="match status" value="1"/>
</dbReference>
<dbReference type="Pfam" id="PF06133">
    <property type="entry name" value="Com_YlbF"/>
    <property type="match status" value="1"/>
</dbReference>
<dbReference type="EMBL" id="FZOB01000002">
    <property type="protein sequence ID" value="SNR64803.1"/>
    <property type="molecule type" value="Genomic_DNA"/>
</dbReference>
<dbReference type="Proteomes" id="UP000198405">
    <property type="component" value="Unassembled WGS sequence"/>
</dbReference>
<dbReference type="OrthoDB" id="15237at2"/>
<keyword evidence="2" id="KW-1185">Reference proteome</keyword>
<accession>A0A238Y2C2</accession>
<organism evidence="1 2">
    <name type="scientific">Desulfurobacterium atlanticum</name>
    <dbReference type="NCBI Taxonomy" id="240169"/>
    <lineage>
        <taxon>Bacteria</taxon>
        <taxon>Pseudomonadati</taxon>
        <taxon>Aquificota</taxon>
        <taxon>Aquificia</taxon>
        <taxon>Desulfurobacteriales</taxon>
        <taxon>Desulfurobacteriaceae</taxon>
        <taxon>Desulfurobacterium</taxon>
    </lineage>
</organism>
<dbReference type="SUPFAM" id="SSF158622">
    <property type="entry name" value="YheA/YmcA-like"/>
    <property type="match status" value="1"/>
</dbReference>
<dbReference type="InterPro" id="IPR023378">
    <property type="entry name" value="YheA/YmcA-like_dom_sf"/>
</dbReference>
<evidence type="ECO:0000313" key="1">
    <source>
        <dbReference type="EMBL" id="SNR64803.1"/>
    </source>
</evidence>
<gene>
    <name evidence="1" type="ORF">SAMN06265340_10223</name>
</gene>
<name>A0A238Y2C2_9BACT</name>
<proteinExistence type="predicted"/>
<dbReference type="InterPro" id="IPR010368">
    <property type="entry name" value="Com_YlbF"/>
</dbReference>
<reference evidence="2" key="1">
    <citation type="submission" date="2017-06" db="EMBL/GenBank/DDBJ databases">
        <authorList>
            <person name="Varghese N."/>
            <person name="Submissions S."/>
        </authorList>
    </citation>
    <scope>NUCLEOTIDE SEQUENCE [LARGE SCALE GENOMIC DNA]</scope>
    <source>
        <strain evidence="2">DSM 15668</strain>
    </source>
</reference>
<protein>
    <submittedName>
        <fullName evidence="1">Cell fate regulator YlbF, YheA/YmcA/DUF963 family (Controls sporulation, competence, biofilm development)</fullName>
    </submittedName>
</protein>
<evidence type="ECO:0000313" key="2">
    <source>
        <dbReference type="Proteomes" id="UP000198405"/>
    </source>
</evidence>
<sequence>MSEVIKRAAELAQAIANSEELKNLRAAEQELLSDSEAMELYNEFQRLQQMAQMSGTPEVMQQLEEAYKKFAENEKAKAFLEANQQFGAMLETVNKMLQEAIEGPKHHGDCGSCGGGCGV</sequence>
<dbReference type="AlphaFoldDB" id="A0A238Y2C2"/>